<protein>
    <recommendedName>
        <fullName evidence="1">Ribosomal RNA methyltransferase FtsJ domain-containing protein</fullName>
    </recommendedName>
</protein>
<evidence type="ECO:0000313" key="3">
    <source>
        <dbReference type="Proteomes" id="UP000243579"/>
    </source>
</evidence>
<comment type="caution">
    <text evidence="2">The sequence shown here is derived from an EMBL/GenBank/DDBJ whole genome shotgun (WGS) entry which is preliminary data.</text>
</comment>
<dbReference type="Pfam" id="PF01728">
    <property type="entry name" value="FtsJ"/>
    <property type="match status" value="1"/>
</dbReference>
<sequence>MERRAVLHVEETQVERFRAQVACLPGVVVARVQSPLLFLRFEPACWGALTRLRRGRISAHRIYEVDATCHDIGWIVHSVAMRKVPMAVFRVFAYPGLLQEKLVQLLTESGISADPKVYTHELHAVHCDGEFHFGVVKRHHDADEGQCTDDPRSHVPCRAYYKLEEALAADAPFPPETRAIDIGASPGGWTEFLASQGATVVAVDPGMLTVTHPRVLHLPMLLEQALPQIAVMNKFHLCVCDINIRPHLMAKLISSVTPYLHPQAKIVLTLKLSRRPTDAAVQQAVDDVCRELGQACHRFVVTWLHANTINERTLFAEKI</sequence>
<dbReference type="PANTHER" id="PTHR37524">
    <property type="entry name" value="RIBOSOMAL RNA LARGE SUBUNIT METHYLTRANSFERASE M"/>
    <property type="match status" value="1"/>
</dbReference>
<dbReference type="OrthoDB" id="20105at2759"/>
<dbReference type="SUPFAM" id="SSF53335">
    <property type="entry name" value="S-adenosyl-L-methionine-dependent methyltransferases"/>
    <property type="match status" value="1"/>
</dbReference>
<name>A0A1V9YEL0_ACHHY</name>
<dbReference type="EMBL" id="JNBR01001929">
    <property type="protein sequence ID" value="OQR84138.1"/>
    <property type="molecule type" value="Genomic_DNA"/>
</dbReference>
<feature type="domain" description="Ribosomal RNA methyltransferase FtsJ" evidence="1">
    <location>
        <begin position="157"/>
        <end position="242"/>
    </location>
</feature>
<reference evidence="2 3" key="1">
    <citation type="journal article" date="2014" name="Genome Biol. Evol.">
        <title>The secreted proteins of Achlya hypogyna and Thraustotheca clavata identify the ancestral oomycete secretome and reveal gene acquisitions by horizontal gene transfer.</title>
        <authorList>
            <person name="Misner I."/>
            <person name="Blouin N."/>
            <person name="Leonard G."/>
            <person name="Richards T.A."/>
            <person name="Lane C.E."/>
        </authorList>
    </citation>
    <scope>NUCLEOTIDE SEQUENCE [LARGE SCALE GENOMIC DNA]</scope>
    <source>
        <strain evidence="2 3">ATCC 48635</strain>
    </source>
</reference>
<dbReference type="Proteomes" id="UP000243579">
    <property type="component" value="Unassembled WGS sequence"/>
</dbReference>
<dbReference type="GO" id="GO:0008168">
    <property type="term" value="F:methyltransferase activity"/>
    <property type="evidence" value="ECO:0007669"/>
    <property type="project" value="InterPro"/>
</dbReference>
<proteinExistence type="predicted"/>
<accession>A0A1V9YEL0</accession>
<organism evidence="2 3">
    <name type="scientific">Achlya hypogyna</name>
    <name type="common">Oomycete</name>
    <name type="synonym">Protoachlya hypogyna</name>
    <dbReference type="NCBI Taxonomy" id="1202772"/>
    <lineage>
        <taxon>Eukaryota</taxon>
        <taxon>Sar</taxon>
        <taxon>Stramenopiles</taxon>
        <taxon>Oomycota</taxon>
        <taxon>Saprolegniomycetes</taxon>
        <taxon>Saprolegniales</taxon>
        <taxon>Achlyaceae</taxon>
        <taxon>Achlya</taxon>
    </lineage>
</organism>
<evidence type="ECO:0000313" key="2">
    <source>
        <dbReference type="EMBL" id="OQR84138.1"/>
    </source>
</evidence>
<dbReference type="InterPro" id="IPR002877">
    <property type="entry name" value="RNA_MeTrfase_FtsJ_dom"/>
</dbReference>
<dbReference type="InterPro" id="IPR029063">
    <property type="entry name" value="SAM-dependent_MTases_sf"/>
</dbReference>
<dbReference type="Gene3D" id="3.40.50.150">
    <property type="entry name" value="Vaccinia Virus protein VP39"/>
    <property type="match status" value="1"/>
</dbReference>
<keyword evidence="3" id="KW-1185">Reference proteome</keyword>
<gene>
    <name evidence="2" type="ORF">ACHHYP_13854</name>
</gene>
<dbReference type="PANTHER" id="PTHR37524:SF2">
    <property type="entry name" value="RIBOSOMAL RNA METHYLTRANSFERASE FTSJ DOMAIN-CONTAINING PROTEIN"/>
    <property type="match status" value="1"/>
</dbReference>
<evidence type="ECO:0000259" key="1">
    <source>
        <dbReference type="Pfam" id="PF01728"/>
    </source>
</evidence>
<dbReference type="AlphaFoldDB" id="A0A1V9YEL0"/>
<dbReference type="GO" id="GO:0032259">
    <property type="term" value="P:methylation"/>
    <property type="evidence" value="ECO:0007669"/>
    <property type="project" value="InterPro"/>
</dbReference>